<dbReference type="Gene3D" id="2.60.40.740">
    <property type="match status" value="1"/>
</dbReference>
<evidence type="ECO:0000256" key="1">
    <source>
        <dbReference type="SAM" id="MobiDB-lite"/>
    </source>
</evidence>
<sequence length="846" mass="93965">LKIKFQDTKTPIEKPESEEKAVTKEKEQTKSDGEEKTVAGEKEQTKSDGEEKTVAGEKEQTKSDGEEKTVAEKKEQTKPNGEEKTVVEKKEQTKSDGEEKIEPTGNFPKSSRRLETSSVGAIGDIDFSPLNDSPNELDGFTQMTTNKGLEFPTEDESGRAYYMYFGDLANDRPVKSLEEDNYTKYVDDWSRPLPSMDTSLKTAVDSKNPINAANFTMATALATAPDTKDGIVTYYYTGGRVSGMQTGSGLHIAEGASPNDTPKNQTNKMPILKLYKNEKTHELVAYAAVTTYDRRYVEGYIKIKMSSVNDSKGRLKINIKYLKIDDTYAYTNVGYSVHMDIAKRHDKSKMYSLGDNKGLYFKEGNMADGLDYMLYFFRDGYANNPAVLKAINGPQTNVFGPGYFSKLNSPGITDPGKDVMYPFTSHPGWALRWDPKLQEPYTVREDNLEMAVTDKPVEQPVPPVIKLDNDGEYKDNGYHIQGTWKDEDSENVSLYYTVDGGEPKKIGDYENPNRNTDVSWEYTIPSSEVEKGLDHDITVYVIDEEDLQSNIETIKTRPALTITEKVLGADGNEAKEIAPGETLSYEVSVDSGYIAKDTGTYGDVTITQKYDTHLEVPTDLKATDENGNEIGTATYNAAKNSIEVKLNKDTPRSAKVKVTYNVKVKEDAADGEFVVGQATASGKYSTGDEVNKTSDEVKVMVTGVLQFVSAPSVIDFGSKLTISPQDKAYHPIKLDTPLAVKDSRSLAKKPSWVMTAKLEKPLTGKKTGSKLNGLHYRYGGNDSSLSEDASVEIYKKETTDKQVFNISDTWDQERDGLYLEVKAGTAKNDAYEGTIHWILQDVPMNN</sequence>
<proteinExistence type="predicted"/>
<evidence type="ECO:0008006" key="4">
    <source>
        <dbReference type="Google" id="ProtNLM"/>
    </source>
</evidence>
<accession>A0ABU5K403</accession>
<dbReference type="EMBL" id="JAXOVW010000147">
    <property type="protein sequence ID" value="MDZ5610390.1"/>
    <property type="molecule type" value="Genomic_DNA"/>
</dbReference>
<feature type="compositionally biased region" description="Basic and acidic residues" evidence="1">
    <location>
        <begin position="1"/>
        <end position="102"/>
    </location>
</feature>
<name>A0ABU5K403_9BACI</name>
<gene>
    <name evidence="2" type="ORF">U2I54_26055</name>
</gene>
<feature type="non-terminal residue" evidence="2">
    <location>
        <position position="1"/>
    </location>
</feature>
<feature type="region of interest" description="Disordered" evidence="1">
    <location>
        <begin position="1"/>
        <end position="114"/>
    </location>
</feature>
<organism evidence="2 3">
    <name type="scientific">Bacillus bingmayongensis</name>
    <dbReference type="NCBI Taxonomy" id="1150157"/>
    <lineage>
        <taxon>Bacteria</taxon>
        <taxon>Bacillati</taxon>
        <taxon>Bacillota</taxon>
        <taxon>Bacilli</taxon>
        <taxon>Bacillales</taxon>
        <taxon>Bacillaceae</taxon>
        <taxon>Bacillus</taxon>
    </lineage>
</organism>
<evidence type="ECO:0000313" key="2">
    <source>
        <dbReference type="EMBL" id="MDZ5610390.1"/>
    </source>
</evidence>
<evidence type="ECO:0000313" key="3">
    <source>
        <dbReference type="Proteomes" id="UP001291930"/>
    </source>
</evidence>
<reference evidence="3" key="1">
    <citation type="submission" date="2023-11" db="EMBL/GenBank/DDBJ databases">
        <title>Genome Sequence of Bacillus pseudomycoides stain BUPM19.</title>
        <authorList>
            <person name="Farhat A."/>
        </authorList>
    </citation>
    <scope>NUCLEOTIDE SEQUENCE [LARGE SCALE GENOMIC DNA]</scope>
    <source>
        <strain evidence="3">BUPM19</strain>
    </source>
</reference>
<protein>
    <recommendedName>
        <fullName evidence="4">WxL domain-containing protein</fullName>
    </recommendedName>
</protein>
<keyword evidence="3" id="KW-1185">Reference proteome</keyword>
<comment type="caution">
    <text evidence="2">The sequence shown here is derived from an EMBL/GenBank/DDBJ whole genome shotgun (WGS) entry which is preliminary data.</text>
</comment>
<dbReference type="Proteomes" id="UP001291930">
    <property type="component" value="Unassembled WGS sequence"/>
</dbReference>
<dbReference type="RefSeq" id="WP_374219612.1">
    <property type="nucleotide sequence ID" value="NZ_JAXOVW010000147.1"/>
</dbReference>